<dbReference type="InterPro" id="IPR017900">
    <property type="entry name" value="4Fe4S_Fe_S_CS"/>
</dbReference>
<dbReference type="InterPro" id="IPR003593">
    <property type="entry name" value="AAA+_ATPase"/>
</dbReference>
<dbReference type="FunFam" id="3.40.50.300:FF:000144">
    <property type="entry name" value="ATP-binding cassette sub-family E member 1"/>
    <property type="match status" value="1"/>
</dbReference>
<dbReference type="SUPFAM" id="SSF54862">
    <property type="entry name" value="4Fe-4S ferredoxins"/>
    <property type="match status" value="1"/>
</dbReference>
<evidence type="ECO:0000259" key="4">
    <source>
        <dbReference type="PROSITE" id="PS50893"/>
    </source>
</evidence>
<dbReference type="PROSITE" id="PS00198">
    <property type="entry name" value="4FE4S_FER_1"/>
    <property type="match status" value="1"/>
</dbReference>
<name>A0A232FCA1_9HYME</name>
<dbReference type="PANTHER" id="PTHR19248">
    <property type="entry name" value="ATP-BINDING TRANSPORT PROTEIN-RELATED"/>
    <property type="match status" value="1"/>
</dbReference>
<comment type="caution">
    <text evidence="6">The sequence shown here is derived from an EMBL/GenBank/DDBJ whole genome shotgun (WGS) entry which is preliminary data.</text>
</comment>
<evidence type="ECO:0000259" key="5">
    <source>
        <dbReference type="PROSITE" id="PS51379"/>
    </source>
</evidence>
<dbReference type="STRING" id="543379.A0A232FCA1"/>
<dbReference type="GO" id="GO:0060255">
    <property type="term" value="P:regulation of macromolecule metabolic process"/>
    <property type="evidence" value="ECO:0007669"/>
    <property type="project" value="UniProtKB-ARBA"/>
</dbReference>
<dbReference type="InterPro" id="IPR003439">
    <property type="entry name" value="ABC_transporter-like_ATP-bd"/>
</dbReference>
<dbReference type="Pfam" id="PF00037">
    <property type="entry name" value="Fer4"/>
    <property type="match status" value="1"/>
</dbReference>
<reference evidence="6 7" key="1">
    <citation type="journal article" date="2017" name="Curr. Biol.">
        <title>The Evolution of Venom by Co-option of Single-Copy Genes.</title>
        <authorList>
            <person name="Martinson E.O."/>
            <person name="Mrinalini"/>
            <person name="Kelkar Y.D."/>
            <person name="Chang C.H."/>
            <person name="Werren J.H."/>
        </authorList>
    </citation>
    <scope>NUCLEOTIDE SEQUENCE [LARGE SCALE GENOMIC DNA]</scope>
    <source>
        <strain evidence="6 7">Alberta</strain>
        <tissue evidence="6">Whole body</tissue>
    </source>
</reference>
<dbReference type="FunFam" id="3.40.50.300:FF:000152">
    <property type="entry name" value="ATP-binding cassette, sub-family E, member 1"/>
    <property type="match status" value="1"/>
</dbReference>
<evidence type="ECO:0000256" key="1">
    <source>
        <dbReference type="ARBA" id="ARBA00022741"/>
    </source>
</evidence>
<dbReference type="InterPro" id="IPR017871">
    <property type="entry name" value="ABC_transporter-like_CS"/>
</dbReference>
<evidence type="ECO:0000313" key="7">
    <source>
        <dbReference type="Proteomes" id="UP000215335"/>
    </source>
</evidence>
<feature type="domain" description="ABC transporter" evidence="4">
    <location>
        <begin position="350"/>
        <end position="571"/>
    </location>
</feature>
<dbReference type="EMBL" id="NNAY01000480">
    <property type="protein sequence ID" value="OXU28093.1"/>
    <property type="molecule type" value="Genomic_DNA"/>
</dbReference>
<dbReference type="Gene3D" id="3.40.50.300">
    <property type="entry name" value="P-loop containing nucleotide triphosphate hydrolases"/>
    <property type="match status" value="2"/>
</dbReference>
<dbReference type="PROSITE" id="PS00211">
    <property type="entry name" value="ABC_TRANSPORTER_1"/>
    <property type="match status" value="1"/>
</dbReference>
<dbReference type="Proteomes" id="UP000215335">
    <property type="component" value="Unassembled WGS sequence"/>
</dbReference>
<dbReference type="AlphaFoldDB" id="A0A232FCA1"/>
<dbReference type="OrthoDB" id="6593433at2759"/>
<dbReference type="Pfam" id="PF00005">
    <property type="entry name" value="ABC_tran"/>
    <property type="match status" value="2"/>
</dbReference>
<dbReference type="PROSITE" id="PS51379">
    <property type="entry name" value="4FE4S_FER_2"/>
    <property type="match status" value="1"/>
</dbReference>
<dbReference type="PROSITE" id="PS50893">
    <property type="entry name" value="ABC_TRANSPORTER_2"/>
    <property type="match status" value="2"/>
</dbReference>
<dbReference type="InterPro" id="IPR007209">
    <property type="entry name" value="RNaseL-inhib-like_metal-bd_dom"/>
</dbReference>
<feature type="domain" description="4Fe-4S ferredoxin-type" evidence="5">
    <location>
        <begin position="54"/>
        <end position="83"/>
    </location>
</feature>
<gene>
    <name evidence="6" type="ORF">TSAR_013892</name>
</gene>
<dbReference type="InterPro" id="IPR013283">
    <property type="entry name" value="RLI1"/>
</dbReference>
<feature type="domain" description="ABC transporter" evidence="4">
    <location>
        <begin position="87"/>
        <end position="323"/>
    </location>
</feature>
<dbReference type="GO" id="GO:0005737">
    <property type="term" value="C:cytoplasm"/>
    <property type="evidence" value="ECO:0007669"/>
    <property type="project" value="UniProtKB-ARBA"/>
</dbReference>
<dbReference type="InterPro" id="IPR017896">
    <property type="entry name" value="4Fe4S_Fe-S-bd"/>
</dbReference>
<accession>A0A232FCA1</accession>
<dbReference type="GO" id="GO:0005524">
    <property type="term" value="F:ATP binding"/>
    <property type="evidence" value="ECO:0007669"/>
    <property type="project" value="UniProtKB-KW"/>
</dbReference>
<evidence type="ECO:0000256" key="2">
    <source>
        <dbReference type="ARBA" id="ARBA00022840"/>
    </source>
</evidence>
<dbReference type="Pfam" id="PF04068">
    <property type="entry name" value="Fer4_RLI"/>
    <property type="match status" value="1"/>
</dbReference>
<dbReference type="SUPFAM" id="SSF52540">
    <property type="entry name" value="P-loop containing nucleoside triphosphate hydrolases"/>
    <property type="match status" value="2"/>
</dbReference>
<evidence type="ECO:0008006" key="8">
    <source>
        <dbReference type="Google" id="ProtNLM"/>
    </source>
</evidence>
<comment type="similarity">
    <text evidence="3">Belongs to the ABC transporter superfamily. ABCE family.</text>
</comment>
<evidence type="ECO:0000256" key="3">
    <source>
        <dbReference type="ARBA" id="ARBA00061689"/>
    </source>
</evidence>
<dbReference type="NCBIfam" id="NF009945">
    <property type="entry name" value="PRK13409.1"/>
    <property type="match status" value="1"/>
</dbReference>
<dbReference type="GO" id="GO:0016887">
    <property type="term" value="F:ATP hydrolysis activity"/>
    <property type="evidence" value="ECO:0007669"/>
    <property type="project" value="InterPro"/>
</dbReference>
<keyword evidence="2" id="KW-0067">ATP-binding</keyword>
<protein>
    <recommendedName>
        <fullName evidence="8">ATP-binding cassette sub-family E member 1</fullName>
    </recommendedName>
</protein>
<dbReference type="InterPro" id="IPR027417">
    <property type="entry name" value="P-loop_NTPase"/>
</dbReference>
<dbReference type="InterPro" id="IPR034348">
    <property type="entry name" value="RLI_dom_1"/>
</dbReference>
<dbReference type="GO" id="GO:0006412">
    <property type="term" value="P:translation"/>
    <property type="evidence" value="ECO:0007669"/>
    <property type="project" value="UniProtKB-ARBA"/>
</dbReference>
<keyword evidence="1" id="KW-0547">Nucleotide-binding</keyword>
<organism evidence="6 7">
    <name type="scientific">Trichomalopsis sarcophagae</name>
    <dbReference type="NCBI Taxonomy" id="543379"/>
    <lineage>
        <taxon>Eukaryota</taxon>
        <taxon>Metazoa</taxon>
        <taxon>Ecdysozoa</taxon>
        <taxon>Arthropoda</taxon>
        <taxon>Hexapoda</taxon>
        <taxon>Insecta</taxon>
        <taxon>Pterygota</taxon>
        <taxon>Neoptera</taxon>
        <taxon>Endopterygota</taxon>
        <taxon>Hymenoptera</taxon>
        <taxon>Apocrita</taxon>
        <taxon>Proctotrupomorpha</taxon>
        <taxon>Chalcidoidea</taxon>
        <taxon>Pteromalidae</taxon>
        <taxon>Pteromalinae</taxon>
        <taxon>Trichomalopsis</taxon>
    </lineage>
</organism>
<keyword evidence="7" id="KW-1185">Reference proteome</keyword>
<dbReference type="PRINTS" id="PR01868">
    <property type="entry name" value="ABCEFAMILY"/>
</dbReference>
<dbReference type="CDD" id="cd03236">
    <property type="entry name" value="ABC_RNaseL_inhibitor_domain1"/>
    <property type="match status" value="1"/>
</dbReference>
<sequence>MPPKRSTEETDRLTRIAIVNTDKCKPKRCRQECKRSCPVVRMGKLCIEVTPNNKIASISEELCIGCGICVKKCPFEAISIINLPSNLEKETTHRYSKNSFKLHRLPIPRPGEVLGLVGTNGIGKSTALKILAGKQKPNLGRFTDPPDWTEILSHFRGSELQNYFTKILEDDLKALIKPQYVDQIPKAVKGTVQQLLDKKDECNNQVRICELLDLMHIRDRGIEALSGGELQRFACAMVCIQDGDIFMFDEPSSYLDVKQRLNAAVTIRSLIHPDKFIIVVEHDLSVLDYLSDFICCLYGVPGAYGVVTMPFSVREGINIFLDGFVPTENLRFREESLVFKVAESATEEEVKRMSHYEYPAMVKTMGSFQLVVEKGQFTDSEILVLLGENGTGKTTFIRMLAGNLPPDDGSGNIPQLHISYKPQKISPKSQGIVRQLLHEKIRDAYVHPQFITDVMKPLKIDDIIDQEVQNLSGGELQRVALALCLGKPADVYLVDEPSAYLDSEQRLVAAKVIKRFILHAKKTGFVVEHDFIMATYLADRVIVFSGTPSLRTAAHSPQSLLNGMNRFLELLGITFRRDPNNFRPRINKNQSVKDLEQKRAGQYFFLEE</sequence>
<dbReference type="SMART" id="SM00382">
    <property type="entry name" value="AAA"/>
    <property type="match status" value="2"/>
</dbReference>
<proteinExistence type="inferred from homology"/>
<evidence type="ECO:0000313" key="6">
    <source>
        <dbReference type="EMBL" id="OXU28093.1"/>
    </source>
</evidence>